<dbReference type="PANTHER" id="PTHR33048:SF151">
    <property type="entry name" value="INTEGRAL MEMBRANE PROTEIN"/>
    <property type="match status" value="1"/>
</dbReference>
<dbReference type="Pfam" id="PF20684">
    <property type="entry name" value="Fung_rhodopsin"/>
    <property type="match status" value="1"/>
</dbReference>
<accession>A0ABR4I0I8</accession>
<feature type="transmembrane region" description="Helical" evidence="6">
    <location>
        <begin position="148"/>
        <end position="173"/>
    </location>
</feature>
<evidence type="ECO:0000313" key="8">
    <source>
        <dbReference type="EMBL" id="KAL2821272.1"/>
    </source>
</evidence>
<evidence type="ECO:0000259" key="7">
    <source>
        <dbReference type="Pfam" id="PF20684"/>
    </source>
</evidence>
<dbReference type="PANTHER" id="PTHR33048">
    <property type="entry name" value="PTH11-LIKE INTEGRAL MEMBRANE PROTEIN (AFU_ORTHOLOGUE AFUA_5G11245)"/>
    <property type="match status" value="1"/>
</dbReference>
<reference evidence="8 9" key="1">
    <citation type="submission" date="2024-07" db="EMBL/GenBank/DDBJ databases">
        <title>Section-level genome sequencing and comparative genomics of Aspergillus sections Usti and Cavernicolus.</title>
        <authorList>
            <consortium name="Lawrence Berkeley National Laboratory"/>
            <person name="Nybo J.L."/>
            <person name="Vesth T.C."/>
            <person name="Theobald S."/>
            <person name="Frisvad J.C."/>
            <person name="Larsen T.O."/>
            <person name="Kjaerboelling I."/>
            <person name="Rothschild-Mancinelli K."/>
            <person name="Lyhne E.K."/>
            <person name="Kogle M.E."/>
            <person name="Barry K."/>
            <person name="Clum A."/>
            <person name="Na H."/>
            <person name="Ledsgaard L."/>
            <person name="Lin J."/>
            <person name="Lipzen A."/>
            <person name="Kuo A."/>
            <person name="Riley R."/>
            <person name="Mondo S."/>
            <person name="LaButti K."/>
            <person name="Haridas S."/>
            <person name="Pangalinan J."/>
            <person name="Salamov A.A."/>
            <person name="Simmons B.A."/>
            <person name="Magnuson J.K."/>
            <person name="Chen J."/>
            <person name="Drula E."/>
            <person name="Henrissat B."/>
            <person name="Wiebenga A."/>
            <person name="Lubbers R.J."/>
            <person name="Gomes A.C."/>
            <person name="Makela M.R."/>
            <person name="Stajich J."/>
            <person name="Grigoriev I.V."/>
            <person name="Mortensen U.H."/>
            <person name="De vries R.P."/>
            <person name="Baker S.E."/>
            <person name="Andersen M.R."/>
        </authorList>
    </citation>
    <scope>NUCLEOTIDE SEQUENCE [LARGE SCALE GENOMIC DNA]</scope>
    <source>
        <strain evidence="8 9">CBS 600.67</strain>
    </source>
</reference>
<comment type="similarity">
    <text evidence="5">Belongs to the SAT4 family.</text>
</comment>
<dbReference type="InterPro" id="IPR049326">
    <property type="entry name" value="Rhodopsin_dom_fungi"/>
</dbReference>
<dbReference type="InterPro" id="IPR052337">
    <property type="entry name" value="SAT4-like"/>
</dbReference>
<keyword evidence="3 6" id="KW-1133">Transmembrane helix</keyword>
<evidence type="ECO:0000256" key="4">
    <source>
        <dbReference type="ARBA" id="ARBA00023136"/>
    </source>
</evidence>
<organism evidence="8 9">
    <name type="scientific">Aspergillus cavernicola</name>
    <dbReference type="NCBI Taxonomy" id="176166"/>
    <lineage>
        <taxon>Eukaryota</taxon>
        <taxon>Fungi</taxon>
        <taxon>Dikarya</taxon>
        <taxon>Ascomycota</taxon>
        <taxon>Pezizomycotina</taxon>
        <taxon>Eurotiomycetes</taxon>
        <taxon>Eurotiomycetidae</taxon>
        <taxon>Eurotiales</taxon>
        <taxon>Aspergillaceae</taxon>
        <taxon>Aspergillus</taxon>
        <taxon>Aspergillus subgen. Nidulantes</taxon>
    </lineage>
</organism>
<sequence length="194" mass="22344">MTFVASFFVLLRFLARQRTSVHLDDWICLISLIIAFAFVICNALLVTIGKAGYHIDQYDNLTIQKFTQVYIALDIMAVSSLCLTKVSIIFFYKRVFSIIKTFRVATWIVYCLLFGYFISTSCGIVFASDPVEAEWKPWLPHTHIHHKAFWISFSCINMALDILVLALPQPLVWDLKLPLRRKLQVSSNFLLGGW</sequence>
<protein>
    <recommendedName>
        <fullName evidence="7">Rhodopsin domain-containing protein</fullName>
    </recommendedName>
</protein>
<name>A0ABR4I0I8_9EURO</name>
<gene>
    <name evidence="8" type="ORF">BDW59DRAFT_164303</name>
</gene>
<evidence type="ECO:0000256" key="1">
    <source>
        <dbReference type="ARBA" id="ARBA00004141"/>
    </source>
</evidence>
<feature type="transmembrane region" description="Helical" evidence="6">
    <location>
        <begin position="26"/>
        <end position="49"/>
    </location>
</feature>
<evidence type="ECO:0000313" key="9">
    <source>
        <dbReference type="Proteomes" id="UP001610335"/>
    </source>
</evidence>
<feature type="transmembrane region" description="Helical" evidence="6">
    <location>
        <begin position="69"/>
        <end position="92"/>
    </location>
</feature>
<keyword evidence="4 6" id="KW-0472">Membrane</keyword>
<keyword evidence="2 6" id="KW-0812">Transmembrane</keyword>
<proteinExistence type="inferred from homology"/>
<evidence type="ECO:0000256" key="3">
    <source>
        <dbReference type="ARBA" id="ARBA00022989"/>
    </source>
</evidence>
<comment type="caution">
    <text evidence="8">The sequence shown here is derived from an EMBL/GenBank/DDBJ whole genome shotgun (WGS) entry which is preliminary data.</text>
</comment>
<evidence type="ECO:0000256" key="5">
    <source>
        <dbReference type="ARBA" id="ARBA00038359"/>
    </source>
</evidence>
<evidence type="ECO:0000256" key="6">
    <source>
        <dbReference type="SAM" id="Phobius"/>
    </source>
</evidence>
<evidence type="ECO:0000256" key="2">
    <source>
        <dbReference type="ARBA" id="ARBA00022692"/>
    </source>
</evidence>
<comment type="subcellular location">
    <subcellularLocation>
        <location evidence="1">Membrane</location>
        <topology evidence="1">Multi-pass membrane protein</topology>
    </subcellularLocation>
</comment>
<feature type="domain" description="Rhodopsin" evidence="7">
    <location>
        <begin position="11"/>
        <end position="193"/>
    </location>
</feature>
<dbReference type="EMBL" id="JBFXLS010000065">
    <property type="protein sequence ID" value="KAL2821272.1"/>
    <property type="molecule type" value="Genomic_DNA"/>
</dbReference>
<keyword evidence="9" id="KW-1185">Reference proteome</keyword>
<dbReference type="Proteomes" id="UP001610335">
    <property type="component" value="Unassembled WGS sequence"/>
</dbReference>
<feature type="transmembrane region" description="Helical" evidence="6">
    <location>
        <begin position="104"/>
        <end position="128"/>
    </location>
</feature>